<dbReference type="EMBL" id="JAWLKH010000027">
    <property type="protein sequence ID" value="MDV6314137.1"/>
    <property type="molecule type" value="Genomic_DNA"/>
</dbReference>
<feature type="region of interest" description="Disordered" evidence="1">
    <location>
        <begin position="1"/>
        <end position="22"/>
    </location>
</feature>
<dbReference type="GeneID" id="77170571"/>
<feature type="compositionally biased region" description="Pro residues" evidence="1">
    <location>
        <begin position="1"/>
        <end position="10"/>
    </location>
</feature>
<dbReference type="RefSeq" id="WP_238064115.1">
    <property type="nucleotide sequence ID" value="NZ_CP091855.1"/>
</dbReference>
<organism evidence="4 6">
    <name type="scientific">Gordonia amicalis</name>
    <dbReference type="NCBI Taxonomy" id="89053"/>
    <lineage>
        <taxon>Bacteria</taxon>
        <taxon>Bacillati</taxon>
        <taxon>Actinomycetota</taxon>
        <taxon>Actinomycetes</taxon>
        <taxon>Mycobacteriales</taxon>
        <taxon>Gordoniaceae</taxon>
        <taxon>Gordonia</taxon>
    </lineage>
</organism>
<dbReference type="Proteomes" id="UP001185779">
    <property type="component" value="Unassembled WGS sequence"/>
</dbReference>
<evidence type="ECO:0000313" key="4">
    <source>
        <dbReference type="EMBL" id="MDV6314137.1"/>
    </source>
</evidence>
<evidence type="ECO:0000313" key="5">
    <source>
        <dbReference type="Proteomes" id="UP001185779"/>
    </source>
</evidence>
<evidence type="ECO:0000313" key="6">
    <source>
        <dbReference type="Proteomes" id="UP001185922"/>
    </source>
</evidence>
<feature type="transmembrane region" description="Helical" evidence="2">
    <location>
        <begin position="152"/>
        <end position="177"/>
    </location>
</feature>
<feature type="transmembrane region" description="Helical" evidence="2">
    <location>
        <begin position="115"/>
        <end position="132"/>
    </location>
</feature>
<evidence type="ECO:0000256" key="2">
    <source>
        <dbReference type="SAM" id="Phobius"/>
    </source>
</evidence>
<sequence>MPGDTPPPRPRVAVTPMRPRQTTERPGTVRWVVLGWIVTVALMIVTVLVIAASLDDIRAVLAADLIREHPESGTAAGRAVDVSLLVGAGVALLVVVLGVTGAVRLWSGRRSGRTLLAFGALVATAGAVGFHLTVGPSSEGLGDAGLPTPVLWAPAAAAVIALIVTGAAFTRAVSAFLR</sequence>
<gene>
    <name evidence="3" type="ORF">R3P94_18330</name>
    <name evidence="4" type="ORF">R3Q15_20005</name>
</gene>
<feature type="compositionally biased region" description="Low complexity" evidence="1">
    <location>
        <begin position="11"/>
        <end position="20"/>
    </location>
</feature>
<keyword evidence="5" id="KW-1185">Reference proteome</keyword>
<feature type="transmembrane region" description="Helical" evidence="2">
    <location>
        <begin position="82"/>
        <end position="103"/>
    </location>
</feature>
<dbReference type="EMBL" id="JAWLKI010000024">
    <property type="protein sequence ID" value="MDV6309234.1"/>
    <property type="molecule type" value="Genomic_DNA"/>
</dbReference>
<proteinExistence type="predicted"/>
<comment type="caution">
    <text evidence="4">The sequence shown here is derived from an EMBL/GenBank/DDBJ whole genome shotgun (WGS) entry which is preliminary data.</text>
</comment>
<keyword evidence="2" id="KW-1133">Transmembrane helix</keyword>
<reference evidence="4 5" key="1">
    <citation type="submission" date="2023-10" db="EMBL/GenBank/DDBJ databases">
        <title>Development of a sustainable strategy for remediation of hydrocarbon-contaminated territories based on the waste exchange concept.</title>
        <authorList>
            <person name="Krivoruchko A."/>
        </authorList>
    </citation>
    <scope>NUCLEOTIDE SEQUENCE</scope>
    <source>
        <strain evidence="3 5">IEGM 1266</strain>
        <strain evidence="4">IEGM 1279</strain>
    </source>
</reference>
<keyword evidence="2" id="KW-0812">Transmembrane</keyword>
<evidence type="ECO:0000256" key="1">
    <source>
        <dbReference type="SAM" id="MobiDB-lite"/>
    </source>
</evidence>
<name>A0AAE4R8T1_9ACTN</name>
<evidence type="ECO:0000313" key="3">
    <source>
        <dbReference type="EMBL" id="MDV6309234.1"/>
    </source>
</evidence>
<dbReference type="AlphaFoldDB" id="A0AAE4R8T1"/>
<dbReference type="Proteomes" id="UP001185922">
    <property type="component" value="Unassembled WGS sequence"/>
</dbReference>
<protein>
    <submittedName>
        <fullName evidence="4">Uncharacterized protein</fullName>
    </submittedName>
</protein>
<feature type="transmembrane region" description="Helical" evidence="2">
    <location>
        <begin position="28"/>
        <end position="52"/>
    </location>
</feature>
<accession>A0AAE4R8T1</accession>
<keyword evidence="2" id="KW-0472">Membrane</keyword>